<sequence>MSGSADAPVRIIVIGDQYAAGFGDPKALGWTGRVAARTLPQREIEVVTLAVPGETTSQMSDRWFAEFERRRATDIETRLVVALGPADIEHGLSLARSRLNLANILDVAIEKSLNPLVVGPPPVLSQNEAKLGELSTAFHDVAGRRRTPFVELFSPLQYHEQWLGDLAASGNRLPQQAGYGLIAWLVLHYGWRTWLGLPNDG</sequence>
<feature type="domain" description="SGNH hydrolase-type esterase" evidence="1">
    <location>
        <begin position="13"/>
        <end position="179"/>
    </location>
</feature>
<name>A0A542SRE0_9MICO</name>
<keyword evidence="3" id="KW-1185">Reference proteome</keyword>
<dbReference type="GO" id="GO:0016787">
    <property type="term" value="F:hydrolase activity"/>
    <property type="evidence" value="ECO:0007669"/>
    <property type="project" value="UniProtKB-KW"/>
</dbReference>
<dbReference type="Pfam" id="PF13472">
    <property type="entry name" value="Lipase_GDSL_2"/>
    <property type="match status" value="1"/>
</dbReference>
<keyword evidence="2" id="KW-0378">Hydrolase</keyword>
<dbReference type="Proteomes" id="UP000316181">
    <property type="component" value="Unassembled WGS sequence"/>
</dbReference>
<organism evidence="2 3">
    <name type="scientific">Rarobacter incanus</name>
    <dbReference type="NCBI Taxonomy" id="153494"/>
    <lineage>
        <taxon>Bacteria</taxon>
        <taxon>Bacillati</taxon>
        <taxon>Actinomycetota</taxon>
        <taxon>Actinomycetes</taxon>
        <taxon>Micrococcales</taxon>
        <taxon>Rarobacteraceae</taxon>
        <taxon>Rarobacter</taxon>
    </lineage>
</organism>
<accession>A0A542SRE0</accession>
<proteinExistence type="predicted"/>
<dbReference type="SUPFAM" id="SSF52266">
    <property type="entry name" value="SGNH hydrolase"/>
    <property type="match status" value="1"/>
</dbReference>
<comment type="caution">
    <text evidence="2">The sequence shown here is derived from an EMBL/GenBank/DDBJ whole genome shotgun (WGS) entry which is preliminary data.</text>
</comment>
<dbReference type="InterPro" id="IPR013830">
    <property type="entry name" value="SGNH_hydro"/>
</dbReference>
<evidence type="ECO:0000259" key="1">
    <source>
        <dbReference type="Pfam" id="PF13472"/>
    </source>
</evidence>
<evidence type="ECO:0000313" key="2">
    <source>
        <dbReference type="EMBL" id="TQK77164.1"/>
    </source>
</evidence>
<dbReference type="Gene3D" id="3.40.50.1110">
    <property type="entry name" value="SGNH hydrolase"/>
    <property type="match status" value="1"/>
</dbReference>
<gene>
    <name evidence="2" type="ORF">FB389_1879</name>
</gene>
<protein>
    <submittedName>
        <fullName evidence="2">GDSL-like lipase/acylhydrolase family protein</fullName>
    </submittedName>
</protein>
<dbReference type="EMBL" id="VFNV01000001">
    <property type="protein sequence ID" value="TQK77164.1"/>
    <property type="molecule type" value="Genomic_DNA"/>
</dbReference>
<dbReference type="OrthoDB" id="5196031at2"/>
<dbReference type="AlphaFoldDB" id="A0A542SRE0"/>
<reference evidence="2 3" key="1">
    <citation type="submission" date="2019-06" db="EMBL/GenBank/DDBJ databases">
        <title>Sequencing the genomes of 1000 actinobacteria strains.</title>
        <authorList>
            <person name="Klenk H.-P."/>
        </authorList>
    </citation>
    <scope>NUCLEOTIDE SEQUENCE [LARGE SCALE GENOMIC DNA]</scope>
    <source>
        <strain evidence="2 3">DSM 10596</strain>
    </source>
</reference>
<evidence type="ECO:0000313" key="3">
    <source>
        <dbReference type="Proteomes" id="UP000316181"/>
    </source>
</evidence>
<dbReference type="RefSeq" id="WP_142112945.1">
    <property type="nucleotide sequence ID" value="NZ_BAAATB010000006.1"/>
</dbReference>
<dbReference type="InterPro" id="IPR036514">
    <property type="entry name" value="SGNH_hydro_sf"/>
</dbReference>